<dbReference type="Proteomes" id="UP000594681">
    <property type="component" value="Chromosome"/>
</dbReference>
<organism evidence="2 3">
    <name type="scientific">Corynebacterium lizhenjunii</name>
    <dbReference type="NCBI Taxonomy" id="2709394"/>
    <lineage>
        <taxon>Bacteria</taxon>
        <taxon>Bacillati</taxon>
        <taxon>Actinomycetota</taxon>
        <taxon>Actinomycetes</taxon>
        <taxon>Mycobacteriales</taxon>
        <taxon>Corynebacteriaceae</taxon>
        <taxon>Corynebacterium</taxon>
    </lineage>
</organism>
<dbReference type="EMBL" id="CP064954">
    <property type="protein sequence ID" value="QPK78829.1"/>
    <property type="molecule type" value="Genomic_DNA"/>
</dbReference>
<keyword evidence="2" id="KW-0540">Nuclease</keyword>
<keyword evidence="2" id="KW-0378">Hydrolase</keyword>
<evidence type="ECO:0000313" key="3">
    <source>
        <dbReference type="Proteomes" id="UP000594681"/>
    </source>
</evidence>
<dbReference type="AlphaFoldDB" id="A0A7T0KF58"/>
<reference evidence="2 3" key="1">
    <citation type="submission" date="2020-11" db="EMBL/GenBank/DDBJ databases">
        <title>Corynebacterium sp. ZJ-599.</title>
        <authorList>
            <person name="Zhou J."/>
        </authorList>
    </citation>
    <scope>NUCLEOTIDE SEQUENCE [LARGE SCALE GENOMIC DNA]</scope>
    <source>
        <strain evidence="2 3">ZJ-599</strain>
    </source>
</reference>
<name>A0A7T0KF58_9CORY</name>
<evidence type="ECO:0000259" key="1">
    <source>
        <dbReference type="Pfam" id="PF07510"/>
    </source>
</evidence>
<dbReference type="PANTHER" id="PTHR24094">
    <property type="entry name" value="SECRETED PROTEIN"/>
    <property type="match status" value="1"/>
</dbReference>
<dbReference type="PANTHER" id="PTHR24094:SF15">
    <property type="entry name" value="AMP-DEPENDENT SYNTHETASE_LIGASE DOMAIN-CONTAINING PROTEIN-RELATED"/>
    <property type="match status" value="1"/>
</dbReference>
<feature type="domain" description="GmrSD restriction endonucleases C-terminal" evidence="1">
    <location>
        <begin position="107"/>
        <end position="246"/>
    </location>
</feature>
<sequence length="253" mass="27921">MPQNHEETIIFCAACPLPGAPGLATYTKQTMRTASSPTLPTSLLHILTTIISLLGMVAVPSPISYAHAQLATLEIKGRAPHTGYSRAEFGQRWSDDVDVEFGHNGCDTRNDILTRDLDNRTYKPRTRNCVVLTGTLKDPYTGKTIAFQRGKDTSAAVQIDHVVPLADAWQKGAQSWDAQTRRNFANDPRNLLAVDGPANMQKKASDAATWLPPNKAYRCDYARRIIDVKAAYSLWVTQAEHDALLRQLGTCRS</sequence>
<protein>
    <submittedName>
        <fullName evidence="2">HNH endonuclease</fullName>
    </submittedName>
</protein>
<proteinExistence type="predicted"/>
<keyword evidence="2" id="KW-0255">Endonuclease</keyword>
<dbReference type="KEGG" id="cliz:G7Y31_09865"/>
<evidence type="ECO:0000313" key="2">
    <source>
        <dbReference type="EMBL" id="QPK78829.1"/>
    </source>
</evidence>
<keyword evidence="3" id="KW-1185">Reference proteome</keyword>
<dbReference type="GO" id="GO:0004519">
    <property type="term" value="F:endonuclease activity"/>
    <property type="evidence" value="ECO:0007669"/>
    <property type="project" value="UniProtKB-KW"/>
</dbReference>
<dbReference type="Pfam" id="PF07510">
    <property type="entry name" value="GmrSD_C"/>
    <property type="match status" value="1"/>
</dbReference>
<dbReference type="InterPro" id="IPR011089">
    <property type="entry name" value="GmrSD_C"/>
</dbReference>
<gene>
    <name evidence="2" type="ORF">G7Y31_09865</name>
</gene>
<accession>A0A7T0KF58</accession>